<name>A0A1A9I3K3_9BACT</name>
<dbReference type="STRING" id="1176587.A8C56_13745"/>
<dbReference type="InterPro" id="IPR019052">
    <property type="entry name" value="DUF2383"/>
</dbReference>
<sequence length="154" mass="17729">MHPTDNTIQETEALNDLLQINMDKITLYEKLKRYCAGCYLAEIIEELIQQSRSFVEVLRSCIPETAYNNPGVLSHTIYRLWNDLRALYSVNETLGLLAALEYNEDATIRAYEIVLSDLFQNDALCSLLKHQKELLLNNQKTIRLLQLPGKTPDQ</sequence>
<reference evidence="2 3" key="1">
    <citation type="submission" date="2016-05" db="EMBL/GenBank/DDBJ databases">
        <title>Niabella ginsenosidivorans BS26 whole genome sequencing.</title>
        <authorList>
            <person name="Im W.T."/>
            <person name="Siddiqi M.Z."/>
        </authorList>
    </citation>
    <scope>NUCLEOTIDE SEQUENCE [LARGE SCALE GENOMIC DNA]</scope>
    <source>
        <strain evidence="2 3">BS26</strain>
    </source>
</reference>
<dbReference type="OrthoDB" id="282393at2"/>
<dbReference type="RefSeq" id="WP_067757082.1">
    <property type="nucleotide sequence ID" value="NZ_CP015772.1"/>
</dbReference>
<keyword evidence="3" id="KW-1185">Reference proteome</keyword>
<protein>
    <recommendedName>
        <fullName evidence="1">DUF2383 domain-containing protein</fullName>
    </recommendedName>
</protein>
<gene>
    <name evidence="2" type="ORF">A8C56_13745</name>
</gene>
<evidence type="ECO:0000259" key="1">
    <source>
        <dbReference type="Pfam" id="PF09537"/>
    </source>
</evidence>
<organism evidence="2 3">
    <name type="scientific">Niabella ginsenosidivorans</name>
    <dbReference type="NCBI Taxonomy" id="1176587"/>
    <lineage>
        <taxon>Bacteria</taxon>
        <taxon>Pseudomonadati</taxon>
        <taxon>Bacteroidota</taxon>
        <taxon>Chitinophagia</taxon>
        <taxon>Chitinophagales</taxon>
        <taxon>Chitinophagaceae</taxon>
        <taxon>Niabella</taxon>
    </lineage>
</organism>
<dbReference type="InterPro" id="IPR012347">
    <property type="entry name" value="Ferritin-like"/>
</dbReference>
<dbReference type="AlphaFoldDB" id="A0A1A9I3K3"/>
<evidence type="ECO:0000313" key="3">
    <source>
        <dbReference type="Proteomes" id="UP000077667"/>
    </source>
</evidence>
<dbReference type="Proteomes" id="UP000077667">
    <property type="component" value="Chromosome"/>
</dbReference>
<dbReference type="Pfam" id="PF09537">
    <property type="entry name" value="DUF2383"/>
    <property type="match status" value="1"/>
</dbReference>
<feature type="domain" description="DUF2383" evidence="1">
    <location>
        <begin position="11"/>
        <end position="116"/>
    </location>
</feature>
<evidence type="ECO:0000313" key="2">
    <source>
        <dbReference type="EMBL" id="ANH81895.1"/>
    </source>
</evidence>
<dbReference type="KEGG" id="nia:A8C56_13745"/>
<accession>A0A1A9I3K3</accession>
<dbReference type="EMBL" id="CP015772">
    <property type="protein sequence ID" value="ANH81895.1"/>
    <property type="molecule type" value="Genomic_DNA"/>
</dbReference>
<proteinExistence type="predicted"/>
<dbReference type="Gene3D" id="1.20.1260.10">
    <property type="match status" value="1"/>
</dbReference>